<keyword evidence="3" id="KW-1185">Reference proteome</keyword>
<sequence>MVIRVPALVSKKGEMVKKAAVGDLAILKNELLPPSHWPLARITKNHPGSDGIRAVTFKSPSGQHFKRPVVKFLVYPTTGYRDHDAVIQEPALLHLHSKCSFFCLYS</sequence>
<dbReference type="InterPro" id="IPR040676">
    <property type="entry name" value="DUF5641"/>
</dbReference>
<gene>
    <name evidence="2" type="ORF">MEUPH1_LOCUS16706</name>
</gene>
<dbReference type="Pfam" id="PF18701">
    <property type="entry name" value="DUF5641"/>
    <property type="match status" value="1"/>
</dbReference>
<accession>A0AAV0X179</accession>
<evidence type="ECO:0000259" key="1">
    <source>
        <dbReference type="Pfam" id="PF18701"/>
    </source>
</evidence>
<name>A0AAV0X179_9HEMI</name>
<dbReference type="Proteomes" id="UP001160148">
    <property type="component" value="Unassembled WGS sequence"/>
</dbReference>
<evidence type="ECO:0000313" key="2">
    <source>
        <dbReference type="EMBL" id="CAI6361536.1"/>
    </source>
</evidence>
<dbReference type="AlphaFoldDB" id="A0AAV0X179"/>
<proteinExistence type="predicted"/>
<evidence type="ECO:0000313" key="3">
    <source>
        <dbReference type="Proteomes" id="UP001160148"/>
    </source>
</evidence>
<feature type="domain" description="DUF5641" evidence="1">
    <location>
        <begin position="17"/>
        <end position="73"/>
    </location>
</feature>
<dbReference type="EMBL" id="CARXXK010000003">
    <property type="protein sequence ID" value="CAI6361536.1"/>
    <property type="molecule type" value="Genomic_DNA"/>
</dbReference>
<organism evidence="2 3">
    <name type="scientific">Macrosiphum euphorbiae</name>
    <name type="common">potato aphid</name>
    <dbReference type="NCBI Taxonomy" id="13131"/>
    <lineage>
        <taxon>Eukaryota</taxon>
        <taxon>Metazoa</taxon>
        <taxon>Ecdysozoa</taxon>
        <taxon>Arthropoda</taxon>
        <taxon>Hexapoda</taxon>
        <taxon>Insecta</taxon>
        <taxon>Pterygota</taxon>
        <taxon>Neoptera</taxon>
        <taxon>Paraneoptera</taxon>
        <taxon>Hemiptera</taxon>
        <taxon>Sternorrhyncha</taxon>
        <taxon>Aphidomorpha</taxon>
        <taxon>Aphidoidea</taxon>
        <taxon>Aphididae</taxon>
        <taxon>Macrosiphini</taxon>
        <taxon>Macrosiphum</taxon>
    </lineage>
</organism>
<comment type="caution">
    <text evidence="2">The sequence shown here is derived from an EMBL/GenBank/DDBJ whole genome shotgun (WGS) entry which is preliminary data.</text>
</comment>
<reference evidence="2 3" key="1">
    <citation type="submission" date="2023-01" db="EMBL/GenBank/DDBJ databases">
        <authorList>
            <person name="Whitehead M."/>
        </authorList>
    </citation>
    <scope>NUCLEOTIDE SEQUENCE [LARGE SCALE GENOMIC DNA]</scope>
</reference>
<protein>
    <recommendedName>
        <fullName evidence="1">DUF5641 domain-containing protein</fullName>
    </recommendedName>
</protein>